<keyword evidence="8 12" id="KW-0472">Membrane</keyword>
<dbReference type="GO" id="GO:0065002">
    <property type="term" value="P:intracellular protein transmembrane transport"/>
    <property type="evidence" value="ECO:0007669"/>
    <property type="project" value="UniProtKB-UniRule"/>
</dbReference>
<dbReference type="Proteomes" id="UP000298133">
    <property type="component" value="Unassembled WGS sequence"/>
</dbReference>
<dbReference type="NCBIfam" id="TIGR00966">
    <property type="entry name" value="transloc_SecF"/>
    <property type="match status" value="1"/>
</dbReference>
<comment type="function">
    <text evidence="9 12">Part of the Sec protein translocase complex. Interacts with the SecYEG preprotein conducting channel. SecDF uses the proton motive force (PMF) to complete protein translocation after the ATP-dependent function of SecA.</text>
</comment>
<protein>
    <recommendedName>
        <fullName evidence="12">Protein-export membrane protein SecF</fullName>
    </recommendedName>
</protein>
<feature type="domain" description="Protein export membrane protein SecD/SecF C-terminal" evidence="13">
    <location>
        <begin position="116"/>
        <end position="296"/>
    </location>
</feature>
<keyword evidence="5 12" id="KW-0653">Protein transport</keyword>
<gene>
    <name evidence="12 14" type="primary">secF</name>
    <name evidence="14" type="ORF">E3W66_01665</name>
</gene>
<accession>A0A4Y8UJ09</accession>
<dbReference type="InterPro" id="IPR022645">
    <property type="entry name" value="SecD/SecF_bac"/>
</dbReference>
<evidence type="ECO:0000256" key="2">
    <source>
        <dbReference type="ARBA" id="ARBA00022448"/>
    </source>
</evidence>
<evidence type="ECO:0000313" key="15">
    <source>
        <dbReference type="Proteomes" id="UP000298133"/>
    </source>
</evidence>
<evidence type="ECO:0000313" key="14">
    <source>
        <dbReference type="EMBL" id="TFH68690.1"/>
    </source>
</evidence>
<dbReference type="GO" id="GO:0006605">
    <property type="term" value="P:protein targeting"/>
    <property type="evidence" value="ECO:0007669"/>
    <property type="project" value="UniProtKB-UniRule"/>
</dbReference>
<name>A0A4Y8UJ09_9GAMM</name>
<feature type="transmembrane region" description="Helical" evidence="12">
    <location>
        <begin position="246"/>
        <end position="264"/>
    </location>
</feature>
<dbReference type="NCBIfam" id="TIGR00916">
    <property type="entry name" value="2A0604s01"/>
    <property type="match status" value="1"/>
</dbReference>
<dbReference type="Pfam" id="PF07549">
    <property type="entry name" value="Sec_GG"/>
    <property type="match status" value="1"/>
</dbReference>
<evidence type="ECO:0000256" key="7">
    <source>
        <dbReference type="ARBA" id="ARBA00023010"/>
    </source>
</evidence>
<sequence>MQQIKIYNFMAPSRAMIALSSVLLLVSVISLATRGIHLGLDFSGGTQIEVGYPQPVAVEQIRQQLVEAGFNSPTVVHFGAETDILLRLKEIPVVAQEALQSDSAAPDIGQRVVTALSAEGAEIELRRIDYVGPQIGEELREEGGLGMLVALAVVMLYVAVRFQFKFALGAVLALAHDVILTLGFFSLTQLEFDLTVLAAVLAVIGYSLNDTIIVFDRVRENFRKLRKTEPVDVINESLSQTLWRTLNTSFTTLLVLLALFIFGGELIHNFAAALLFGILVGTYSSIYVAAKLLLLLNISREDLLQPVEGELVDDLP</sequence>
<dbReference type="Gene3D" id="1.20.1640.10">
    <property type="entry name" value="Multidrug efflux transporter AcrB transmembrane domain"/>
    <property type="match status" value="1"/>
</dbReference>
<evidence type="ECO:0000256" key="11">
    <source>
        <dbReference type="ARBA" id="ARBA00061053"/>
    </source>
</evidence>
<dbReference type="PANTHER" id="PTHR30081">
    <property type="entry name" value="PROTEIN-EXPORT MEMBRANE PROTEIN SEC"/>
    <property type="match status" value="1"/>
</dbReference>
<keyword evidence="4 12" id="KW-0812">Transmembrane</keyword>
<evidence type="ECO:0000256" key="3">
    <source>
        <dbReference type="ARBA" id="ARBA00022475"/>
    </source>
</evidence>
<dbReference type="FunFam" id="1.20.1640.10:FF:000024">
    <property type="entry name" value="Multifunctional fusion protein"/>
    <property type="match status" value="1"/>
</dbReference>
<feature type="transmembrane region" description="Helical" evidence="12">
    <location>
        <begin position="143"/>
        <end position="160"/>
    </location>
</feature>
<dbReference type="SUPFAM" id="SSF82866">
    <property type="entry name" value="Multidrug efflux transporter AcrB transmembrane domain"/>
    <property type="match status" value="1"/>
</dbReference>
<evidence type="ECO:0000256" key="9">
    <source>
        <dbReference type="ARBA" id="ARBA00059018"/>
    </source>
</evidence>
<feature type="transmembrane region" description="Helical" evidence="12">
    <location>
        <begin position="167"/>
        <end position="188"/>
    </location>
</feature>
<dbReference type="OrthoDB" id="9774769at2"/>
<dbReference type="Pfam" id="PF02355">
    <property type="entry name" value="SecD_SecF_C"/>
    <property type="match status" value="1"/>
</dbReference>
<dbReference type="PRINTS" id="PR01755">
    <property type="entry name" value="SECFTRNLCASE"/>
</dbReference>
<dbReference type="GO" id="GO:0043952">
    <property type="term" value="P:protein transport by the Sec complex"/>
    <property type="evidence" value="ECO:0007669"/>
    <property type="project" value="UniProtKB-UniRule"/>
</dbReference>
<evidence type="ECO:0000256" key="1">
    <source>
        <dbReference type="ARBA" id="ARBA00004651"/>
    </source>
</evidence>
<dbReference type="InterPro" id="IPR022813">
    <property type="entry name" value="SecD/SecF_arch_bac"/>
</dbReference>
<keyword evidence="2 12" id="KW-0813">Transport</keyword>
<reference evidence="14 15" key="1">
    <citation type="submission" date="2019-03" db="EMBL/GenBank/DDBJ databases">
        <title>Draft genome of Gammaproteobacteria bacterium LSUCC0057, a member of the SAR92 clade.</title>
        <authorList>
            <person name="Lanclos V.C."/>
            <person name="Doiron C."/>
            <person name="Henson M.W."/>
            <person name="Thrash J.C."/>
        </authorList>
    </citation>
    <scope>NUCLEOTIDE SEQUENCE [LARGE SCALE GENOMIC DNA]</scope>
    <source>
        <strain evidence="14 15">LSUCC0057</strain>
    </source>
</reference>
<organism evidence="14 15">
    <name type="scientific">Gammaproteobacteria bacterium LSUCC0057</name>
    <dbReference type="NCBI Taxonomy" id="2559237"/>
    <lineage>
        <taxon>Bacteria</taxon>
        <taxon>Pseudomonadati</taxon>
        <taxon>Pseudomonadota</taxon>
        <taxon>Gammaproteobacteria</taxon>
        <taxon>Cellvibrionales</taxon>
        <taxon>Porticoccaceae</taxon>
        <taxon>SAR92 clade</taxon>
    </lineage>
</organism>
<comment type="similarity">
    <text evidence="12">Belongs to the SecD/SecF family. SecF subfamily.</text>
</comment>
<evidence type="ECO:0000256" key="6">
    <source>
        <dbReference type="ARBA" id="ARBA00022989"/>
    </source>
</evidence>
<keyword evidence="3 12" id="KW-1003">Cell membrane</keyword>
<keyword evidence="6 12" id="KW-1133">Transmembrane helix</keyword>
<comment type="similarity">
    <text evidence="10">In the C-terminal section; belongs to the SecD/SecF family. SecF subfamily.</text>
</comment>
<dbReference type="InterPro" id="IPR048634">
    <property type="entry name" value="SecD_SecF_C"/>
</dbReference>
<dbReference type="PANTHER" id="PTHR30081:SF8">
    <property type="entry name" value="PROTEIN TRANSLOCASE SUBUNIT SECF"/>
    <property type="match status" value="1"/>
</dbReference>
<keyword evidence="15" id="KW-1185">Reference proteome</keyword>
<evidence type="ECO:0000256" key="10">
    <source>
        <dbReference type="ARBA" id="ARBA00060856"/>
    </source>
</evidence>
<evidence type="ECO:0000256" key="4">
    <source>
        <dbReference type="ARBA" id="ARBA00022692"/>
    </source>
</evidence>
<evidence type="ECO:0000259" key="13">
    <source>
        <dbReference type="Pfam" id="PF02355"/>
    </source>
</evidence>
<dbReference type="GO" id="GO:0015450">
    <property type="term" value="F:protein-transporting ATPase activity"/>
    <property type="evidence" value="ECO:0007669"/>
    <property type="project" value="InterPro"/>
</dbReference>
<keyword evidence="7 12" id="KW-0811">Translocation</keyword>
<dbReference type="EMBL" id="SPIA01000001">
    <property type="protein sequence ID" value="TFH68690.1"/>
    <property type="molecule type" value="Genomic_DNA"/>
</dbReference>
<evidence type="ECO:0000256" key="12">
    <source>
        <dbReference type="HAMAP-Rule" id="MF_01464"/>
    </source>
</evidence>
<proteinExistence type="inferred from homology"/>
<dbReference type="HAMAP" id="MF_01464_B">
    <property type="entry name" value="SecF_B"/>
    <property type="match status" value="1"/>
</dbReference>
<comment type="similarity">
    <text evidence="11">In the N-terminal section; belongs to the SecD/SecF family. SecD subfamily.</text>
</comment>
<evidence type="ECO:0000256" key="8">
    <source>
        <dbReference type="ARBA" id="ARBA00023136"/>
    </source>
</evidence>
<comment type="caution">
    <text evidence="14">The sequence shown here is derived from an EMBL/GenBank/DDBJ whole genome shotgun (WGS) entry which is preliminary data.</text>
</comment>
<dbReference type="InterPro" id="IPR022646">
    <property type="entry name" value="SecD/SecF_CS"/>
</dbReference>
<evidence type="ECO:0000256" key="5">
    <source>
        <dbReference type="ARBA" id="ARBA00022927"/>
    </source>
</evidence>
<feature type="transmembrane region" description="Helical" evidence="12">
    <location>
        <begin position="194"/>
        <end position="215"/>
    </location>
</feature>
<feature type="transmembrane region" description="Helical" evidence="12">
    <location>
        <begin position="270"/>
        <end position="290"/>
    </location>
</feature>
<dbReference type="GO" id="GO:0005886">
    <property type="term" value="C:plasma membrane"/>
    <property type="evidence" value="ECO:0007669"/>
    <property type="project" value="UniProtKB-SubCell"/>
</dbReference>
<comment type="subcellular location">
    <subcellularLocation>
        <location evidence="1 12">Cell membrane</location>
        <topology evidence="1 12">Multi-pass membrane protein</topology>
    </subcellularLocation>
</comment>
<comment type="subunit">
    <text evidence="12">Forms a complex with SecD. Part of the essential Sec protein translocation apparatus which comprises SecA, SecYEG and auxiliary proteins SecDF-YajC and YidC.</text>
</comment>
<dbReference type="InterPro" id="IPR005665">
    <property type="entry name" value="SecF_bac"/>
</dbReference>
<dbReference type="AlphaFoldDB" id="A0A4Y8UJ09"/>
<comment type="caution">
    <text evidence="12">Lacks conserved residue(s) required for the propagation of feature annotation.</text>
</comment>
<dbReference type="InterPro" id="IPR055344">
    <property type="entry name" value="SecD_SecF_C_bact"/>
</dbReference>